<dbReference type="CDD" id="cd00082">
    <property type="entry name" value="HisKA"/>
    <property type="match status" value="1"/>
</dbReference>
<dbReference type="Gene3D" id="3.40.50.2300">
    <property type="match status" value="1"/>
</dbReference>
<protein>
    <recommendedName>
        <fullName evidence="2">histidine kinase</fullName>
        <ecNumber evidence="2">2.7.13.3</ecNumber>
    </recommendedName>
</protein>
<feature type="domain" description="PAC" evidence="11">
    <location>
        <begin position="980"/>
        <end position="1032"/>
    </location>
</feature>
<dbReference type="InterPro" id="IPR005467">
    <property type="entry name" value="His_kinase_dom"/>
</dbReference>
<dbReference type="EMBL" id="VORY01000022">
    <property type="protein sequence ID" value="TXD92346.1"/>
    <property type="molecule type" value="Genomic_DNA"/>
</dbReference>
<dbReference type="PROSITE" id="PS50113">
    <property type="entry name" value="PAC"/>
    <property type="match status" value="6"/>
</dbReference>
<dbReference type="Pfam" id="PF08448">
    <property type="entry name" value="PAS_4"/>
    <property type="match status" value="2"/>
</dbReference>
<dbReference type="GO" id="GO:0006355">
    <property type="term" value="P:regulation of DNA-templated transcription"/>
    <property type="evidence" value="ECO:0007669"/>
    <property type="project" value="InterPro"/>
</dbReference>
<dbReference type="SMART" id="SM00091">
    <property type="entry name" value="PAS"/>
    <property type="match status" value="8"/>
</dbReference>
<dbReference type="InterPro" id="IPR036890">
    <property type="entry name" value="HATPase_C_sf"/>
</dbReference>
<evidence type="ECO:0000256" key="6">
    <source>
        <dbReference type="PROSITE-ProRule" id="PRU00169"/>
    </source>
</evidence>
<dbReference type="Proteomes" id="UP000321367">
    <property type="component" value="Unassembled WGS sequence"/>
</dbReference>
<dbReference type="PROSITE" id="PS50109">
    <property type="entry name" value="HIS_KIN"/>
    <property type="match status" value="1"/>
</dbReference>
<organism evidence="12 13">
    <name type="scientific">Gillisia hiemivivida</name>
    <dbReference type="NCBI Taxonomy" id="291190"/>
    <lineage>
        <taxon>Bacteria</taxon>
        <taxon>Pseudomonadati</taxon>
        <taxon>Bacteroidota</taxon>
        <taxon>Flavobacteriia</taxon>
        <taxon>Flavobacteriales</taxon>
        <taxon>Flavobacteriaceae</taxon>
        <taxon>Gillisia</taxon>
    </lineage>
</organism>
<evidence type="ECO:0000256" key="3">
    <source>
        <dbReference type="ARBA" id="ARBA00022553"/>
    </source>
</evidence>
<dbReference type="PRINTS" id="PR00344">
    <property type="entry name" value="BCTRLSENSOR"/>
</dbReference>
<dbReference type="SUPFAM" id="SSF47384">
    <property type="entry name" value="Homodimeric domain of signal transducing histidine kinase"/>
    <property type="match status" value="1"/>
</dbReference>
<dbReference type="Gene3D" id="2.10.70.100">
    <property type="match status" value="3"/>
</dbReference>
<dbReference type="InterPro" id="IPR001789">
    <property type="entry name" value="Sig_transdc_resp-reg_receiver"/>
</dbReference>
<evidence type="ECO:0000256" key="4">
    <source>
        <dbReference type="ARBA" id="ARBA00022679"/>
    </source>
</evidence>
<dbReference type="EC" id="2.7.13.3" evidence="2"/>
<proteinExistence type="predicted"/>
<sequence length="1509" mass="172475">MKTKLKILHLEDIATDAELVERELKKGNIQFEKLVVGNKAAFEKALNEFNPEIVLADHTLPSFDSLEAIKMMKQKGIKIPIILVSATVSDEFAVEVMKAGADDYILKDRLHRLPQAVLSAMEKYRLKRAKEVIVDELKSSELHLKEAQGIAKLGSWETDLQTYNVKWSDEIHRIFETNPETFQVTHEAFLHYTHPDDRTKVNEAFENSIISQTLNSVEHRILTANGTLKHVIENWIIFQDDNGQPVRAVGTCQDITERKLAEEEITKLSLVARKTSNAVVITDAQGKIQWVNDAFTRMTGFELNKIIGKKPGSFLQGPETDQEVADYMRRKISKSQAFQCDIINYSKSGKKYWTNIKCQPEFDSTGKLTGFFSIQTDITKDKEAEQAIAKLTERMTLATNSAKIGIWEWDVVNDHLIWDKIMYQIFGVVEDEFSGAYEAWEAIVHPDDIEKANKDSNDALAGIRDYESEFRVVWPDKSVHCIKGNATVMRDPTGKPLRMIGTNLDITEKKRLEKAVETERDQFFEIFSNAPSAIGMLKGANHVFEMANPLYLQLIGKKDIIGKTVAEVLPEVIEQGFVSLLDHVYQTGESYTGAEKLVKVNTEGNGDFTDIYIDFVYQAYRNGEGNIEGVFFFINDITEQIVSNKKIEKSEKQYRQIVETAQEGIWKVDEFNKTNFVNQKLCEILEYTKGEMLGKEFYYFMDEEGKQFAEKLIQDRQSGKAGNHDFKFISKSGNEIWTSISANPIFDEAGVYKGSLAMVTDITDRRITNEKLVNSEARFRGLIQSQTNYVIRTDLEGRYTYGNKKFRDDFGWIYGQKDIVGEQSMVSINEYHHPRVLATVEKCMSNPGQVFQIEIDKPAKGGGVKTTLWDFIYLKGTTNEPDEVQCVGIDITDRVQANKALKKSNTRYELVSKATSDAIYDWDLKSNVLLYGEAFYAMFGYSQEEFSPTIEAFLEKIHPEEKHHITESLNNSIEGMESHWTAEYRFKKADGKYSSVIEKGFILRDENGKAFRMVGAIQDFTERKKLEELLDEASRFARIGSFEIDCEKDTLFWSPVTKEIHEVTLDYNPTLEKGILFYKAEESRNAMSNAYINALNENIPYDLEMQIITANGNERWIRKIGRPTFVDGKCVRINGSFQDITNMKNSEQQALKASEEKEIILESIGDAFFMVDNDWNVTYWNQHSEDLLKCAKAEIIDKNLWNVFPDDIHTQFYSCFHKAVREKSIENFEEYYDRVNKWFEVTAYPSNSGLSVYFKDVTERKESELQIIELNKNLKAHTEELVEANKGLEQFSFIVSHNLRAPVANILGLADLIGKEDYTQEVKNDFLEALLDNVKRLDVVISDLNSILQVKVEMDAKKQTVILNDLVYSIKSSIQNLIEKKKVQITTHFDVPAIHTVQSYLHSIFYNLIVNSIKYCKPGVPPQIMIRSELKEGSVVLTFEDNGMGIDLAKKGKQVFGLYKRFHHQIEGKGMGLFLVKTQVELLGGKISIESEVNAGTKFTITIKETTLN</sequence>
<dbReference type="Gene3D" id="1.10.287.130">
    <property type="match status" value="1"/>
</dbReference>
<feature type="domain" description="PAS" evidence="10">
    <location>
        <begin position="904"/>
        <end position="976"/>
    </location>
</feature>
<dbReference type="InterPro" id="IPR003594">
    <property type="entry name" value="HATPase_dom"/>
</dbReference>
<feature type="domain" description="Histidine kinase" evidence="8">
    <location>
        <begin position="1294"/>
        <end position="1507"/>
    </location>
</feature>
<keyword evidence="5" id="KW-0418">Kinase</keyword>
<dbReference type="Pfam" id="PF00072">
    <property type="entry name" value="Response_reg"/>
    <property type="match status" value="1"/>
</dbReference>
<dbReference type="PROSITE" id="PS50112">
    <property type="entry name" value="PAS"/>
    <property type="match status" value="5"/>
</dbReference>
<evidence type="ECO:0000256" key="1">
    <source>
        <dbReference type="ARBA" id="ARBA00000085"/>
    </source>
</evidence>
<comment type="catalytic activity">
    <reaction evidence="1">
        <text>ATP + protein L-histidine = ADP + protein N-phospho-L-histidine.</text>
        <dbReference type="EC" id="2.7.13.3"/>
    </reaction>
</comment>
<feature type="domain" description="PAC" evidence="11">
    <location>
        <begin position="466"/>
        <end position="518"/>
    </location>
</feature>
<evidence type="ECO:0000256" key="2">
    <source>
        <dbReference type="ARBA" id="ARBA00012438"/>
    </source>
</evidence>
<dbReference type="Gene3D" id="3.30.450.20">
    <property type="entry name" value="PAS domain"/>
    <property type="match status" value="9"/>
</dbReference>
<dbReference type="InterPro" id="IPR013655">
    <property type="entry name" value="PAS_fold_3"/>
</dbReference>
<accession>A0A5C6ZRN3</accession>
<dbReference type="SUPFAM" id="SSF55874">
    <property type="entry name" value="ATPase domain of HSP90 chaperone/DNA topoisomerase II/histidine kinase"/>
    <property type="match status" value="1"/>
</dbReference>
<dbReference type="SMART" id="SM00448">
    <property type="entry name" value="REC"/>
    <property type="match status" value="1"/>
</dbReference>
<feature type="domain" description="PAS" evidence="10">
    <location>
        <begin position="1153"/>
        <end position="1223"/>
    </location>
</feature>
<feature type="domain" description="PAC" evidence="11">
    <location>
        <begin position="1101"/>
        <end position="1152"/>
    </location>
</feature>
<reference evidence="12 13" key="1">
    <citation type="submission" date="2019-08" db="EMBL/GenBank/DDBJ databases">
        <title>Genome sequence of Gillisia hiemivivida IC154 (type strain).</title>
        <authorList>
            <person name="Bowman J.P."/>
        </authorList>
    </citation>
    <scope>NUCLEOTIDE SEQUENCE [LARGE SCALE GENOMIC DNA]</scope>
    <source>
        <strain evidence="12 13">IC154</strain>
    </source>
</reference>
<evidence type="ECO:0000313" key="12">
    <source>
        <dbReference type="EMBL" id="TXD92346.1"/>
    </source>
</evidence>
<feature type="coiled-coil region" evidence="7">
    <location>
        <begin position="1260"/>
        <end position="1287"/>
    </location>
</feature>
<dbReference type="SMART" id="SM00086">
    <property type="entry name" value="PAC"/>
    <property type="match status" value="8"/>
</dbReference>
<dbReference type="InterPro" id="IPR013767">
    <property type="entry name" value="PAS_fold"/>
</dbReference>
<feature type="domain" description="PAC" evidence="11">
    <location>
        <begin position="722"/>
        <end position="774"/>
    </location>
</feature>
<name>A0A5C6ZRN3_9FLAO</name>
<feature type="domain" description="Response regulatory" evidence="9">
    <location>
        <begin position="6"/>
        <end position="122"/>
    </location>
</feature>
<keyword evidence="3 6" id="KW-0597">Phosphoprotein</keyword>
<dbReference type="CDD" id="cd00156">
    <property type="entry name" value="REC"/>
    <property type="match status" value="1"/>
</dbReference>
<evidence type="ECO:0000313" key="13">
    <source>
        <dbReference type="Proteomes" id="UP000321367"/>
    </source>
</evidence>
<evidence type="ECO:0000259" key="11">
    <source>
        <dbReference type="PROSITE" id="PS50113"/>
    </source>
</evidence>
<feature type="domain" description="PAC" evidence="11">
    <location>
        <begin position="336"/>
        <end position="390"/>
    </location>
</feature>
<dbReference type="InterPro" id="IPR013656">
    <property type="entry name" value="PAS_4"/>
</dbReference>
<dbReference type="GO" id="GO:0000155">
    <property type="term" value="F:phosphorelay sensor kinase activity"/>
    <property type="evidence" value="ECO:0007669"/>
    <property type="project" value="InterPro"/>
</dbReference>
<dbReference type="NCBIfam" id="TIGR00229">
    <property type="entry name" value="sensory_box"/>
    <property type="match status" value="7"/>
</dbReference>
<dbReference type="InterPro" id="IPR000700">
    <property type="entry name" value="PAS-assoc_C"/>
</dbReference>
<feature type="domain" description="PAS" evidence="10">
    <location>
        <begin position="264"/>
        <end position="335"/>
    </location>
</feature>
<feature type="modified residue" description="4-aspartylphosphate" evidence="6">
    <location>
        <position position="57"/>
    </location>
</feature>
<keyword evidence="13" id="KW-1185">Reference proteome</keyword>
<feature type="domain" description="PAS" evidence="10">
    <location>
        <begin position="650"/>
        <end position="720"/>
    </location>
</feature>
<keyword evidence="4" id="KW-0808">Transferase</keyword>
<dbReference type="PANTHER" id="PTHR43304">
    <property type="entry name" value="PHYTOCHROME-LIKE PROTEIN CPH1"/>
    <property type="match status" value="1"/>
</dbReference>
<dbReference type="CDD" id="cd00130">
    <property type="entry name" value="PAS"/>
    <property type="match status" value="7"/>
</dbReference>
<evidence type="ECO:0000256" key="5">
    <source>
        <dbReference type="ARBA" id="ARBA00022777"/>
    </source>
</evidence>
<dbReference type="OrthoDB" id="9811889at2"/>
<dbReference type="SMART" id="SM00387">
    <property type="entry name" value="HATPase_c"/>
    <property type="match status" value="1"/>
</dbReference>
<keyword evidence="7" id="KW-0175">Coiled coil</keyword>
<dbReference type="InterPro" id="IPR052162">
    <property type="entry name" value="Sensor_kinase/Photoreceptor"/>
</dbReference>
<dbReference type="InterPro" id="IPR035965">
    <property type="entry name" value="PAS-like_dom_sf"/>
</dbReference>
<dbReference type="Pfam" id="PF08447">
    <property type="entry name" value="PAS_3"/>
    <property type="match status" value="4"/>
</dbReference>
<dbReference type="InterPro" id="IPR003661">
    <property type="entry name" value="HisK_dim/P_dom"/>
</dbReference>
<feature type="domain" description="PAC" evidence="11">
    <location>
        <begin position="215"/>
        <end position="267"/>
    </location>
</feature>
<evidence type="ECO:0000259" key="8">
    <source>
        <dbReference type="PROSITE" id="PS50109"/>
    </source>
</evidence>
<evidence type="ECO:0000259" key="10">
    <source>
        <dbReference type="PROSITE" id="PS50112"/>
    </source>
</evidence>
<feature type="domain" description="PAS" evidence="10">
    <location>
        <begin position="775"/>
        <end position="812"/>
    </location>
</feature>
<dbReference type="PROSITE" id="PS50110">
    <property type="entry name" value="RESPONSE_REGULATORY"/>
    <property type="match status" value="1"/>
</dbReference>
<dbReference type="SUPFAM" id="SSF52172">
    <property type="entry name" value="CheY-like"/>
    <property type="match status" value="1"/>
</dbReference>
<dbReference type="Pfam" id="PF13426">
    <property type="entry name" value="PAS_9"/>
    <property type="match status" value="1"/>
</dbReference>
<evidence type="ECO:0000256" key="7">
    <source>
        <dbReference type="SAM" id="Coils"/>
    </source>
</evidence>
<dbReference type="InterPro" id="IPR036097">
    <property type="entry name" value="HisK_dim/P_sf"/>
</dbReference>
<dbReference type="SUPFAM" id="SSF55785">
    <property type="entry name" value="PYP-like sensor domain (PAS domain)"/>
    <property type="match status" value="9"/>
</dbReference>
<dbReference type="RefSeq" id="WP_146933938.1">
    <property type="nucleotide sequence ID" value="NZ_CBCSHZ010000025.1"/>
</dbReference>
<dbReference type="Pfam" id="PF02518">
    <property type="entry name" value="HATPase_c"/>
    <property type="match status" value="1"/>
</dbReference>
<gene>
    <name evidence="12" type="ORF">ES724_14000</name>
</gene>
<dbReference type="Pfam" id="PF00989">
    <property type="entry name" value="PAS"/>
    <property type="match status" value="1"/>
</dbReference>
<comment type="caution">
    <text evidence="12">The sequence shown here is derived from an EMBL/GenBank/DDBJ whole genome shotgun (WGS) entry which is preliminary data.</text>
</comment>
<dbReference type="InterPro" id="IPR011006">
    <property type="entry name" value="CheY-like_superfamily"/>
</dbReference>
<dbReference type="PANTHER" id="PTHR43304:SF1">
    <property type="entry name" value="PAC DOMAIN-CONTAINING PROTEIN"/>
    <property type="match status" value="1"/>
</dbReference>
<dbReference type="Gene3D" id="3.30.565.10">
    <property type="entry name" value="Histidine kinase-like ATPase, C-terminal domain"/>
    <property type="match status" value="1"/>
</dbReference>
<dbReference type="InterPro" id="IPR004358">
    <property type="entry name" value="Sig_transdc_His_kin-like_C"/>
</dbReference>
<dbReference type="InterPro" id="IPR001610">
    <property type="entry name" value="PAC"/>
</dbReference>
<dbReference type="InterPro" id="IPR000014">
    <property type="entry name" value="PAS"/>
</dbReference>
<evidence type="ECO:0000259" key="9">
    <source>
        <dbReference type="PROSITE" id="PS50110"/>
    </source>
</evidence>